<reference evidence="2 3" key="1">
    <citation type="submission" date="2016-10" db="EMBL/GenBank/DDBJ databases">
        <authorList>
            <person name="de Groot N.N."/>
        </authorList>
    </citation>
    <scope>NUCLEOTIDE SEQUENCE [LARGE SCALE GENOMIC DNA]</scope>
    <source>
        <strain evidence="2 3">DSM 22012</strain>
    </source>
</reference>
<feature type="domain" description="Large polyvalent protein-associated" evidence="1">
    <location>
        <begin position="184"/>
        <end position="256"/>
    </location>
</feature>
<dbReference type="NCBIfam" id="NF041907">
    <property type="entry name" value="CLCA_X"/>
    <property type="match status" value="1"/>
</dbReference>
<dbReference type="Pfam" id="PF18796">
    <property type="entry name" value="LPD1"/>
    <property type="match status" value="1"/>
</dbReference>
<dbReference type="AlphaFoldDB" id="A0A1H5XI99"/>
<dbReference type="InterPro" id="IPR041047">
    <property type="entry name" value="LPD1"/>
</dbReference>
<name>A0A1H5XI99_9GAMM</name>
<dbReference type="Proteomes" id="UP000236745">
    <property type="component" value="Unassembled WGS sequence"/>
</dbReference>
<evidence type="ECO:0000259" key="1">
    <source>
        <dbReference type="Pfam" id="PF18796"/>
    </source>
</evidence>
<sequence length="258" mass="28907">MSSIRERQFYRNGPIYAELENSDFAAIRRQFDFRSIRIGRWVTKAEQASVAPQFHAALCDLMQILQVPEVVISLRGSLALHYGTGGRPGVAAHYDAAQHTFALAKNAGPGSIAHEWFHAFDHYIAGQAFNALSPSVFGSRAWLHDEEQIEHPLNQRLFACYNAIMLNADGSAPSDLVKRSMKVDRAQGHLYFSLPEEVCARAFESWIQDARLKNHFLVKGTKESPEAKAGVYPRGAERDLIGQAFADYFSLLGRALRR</sequence>
<dbReference type="EMBL" id="FNVQ01000001">
    <property type="protein sequence ID" value="SEG11449.1"/>
    <property type="molecule type" value="Genomic_DNA"/>
</dbReference>
<gene>
    <name evidence="2" type="ORF">SAMN05444390_1011397</name>
</gene>
<organism evidence="2 3">
    <name type="scientific">Marinobacterium lutimaris</name>
    <dbReference type="NCBI Taxonomy" id="568106"/>
    <lineage>
        <taxon>Bacteria</taxon>
        <taxon>Pseudomonadati</taxon>
        <taxon>Pseudomonadota</taxon>
        <taxon>Gammaproteobacteria</taxon>
        <taxon>Oceanospirillales</taxon>
        <taxon>Oceanospirillaceae</taxon>
        <taxon>Marinobacterium</taxon>
    </lineage>
</organism>
<keyword evidence="3" id="KW-1185">Reference proteome</keyword>
<evidence type="ECO:0000313" key="2">
    <source>
        <dbReference type="EMBL" id="SEG11449.1"/>
    </source>
</evidence>
<protein>
    <recommendedName>
        <fullName evidence="1">Large polyvalent protein-associated domain-containing protein</fullName>
    </recommendedName>
</protein>
<accession>A0A1H5XI99</accession>
<dbReference type="RefSeq" id="WP_104002305.1">
    <property type="nucleotide sequence ID" value="NZ_FNVQ01000001.1"/>
</dbReference>
<proteinExistence type="predicted"/>
<dbReference type="OrthoDB" id="343736at2"/>
<evidence type="ECO:0000313" key="3">
    <source>
        <dbReference type="Proteomes" id="UP000236745"/>
    </source>
</evidence>